<accession>A0ABY8WNC6</accession>
<dbReference type="Proteomes" id="UP001240150">
    <property type="component" value="Chromosome"/>
</dbReference>
<proteinExistence type="predicted"/>
<feature type="chain" id="PRO_5046527052" evidence="1">
    <location>
        <begin position="29"/>
        <end position="124"/>
    </location>
</feature>
<dbReference type="Pfam" id="PF06236">
    <property type="entry name" value="MelC1"/>
    <property type="match status" value="1"/>
</dbReference>
<sequence length="124" mass="12839">MLKRQVANVVLAAALVPAVLTVTAPAPAGAQAPAGPATSDSVPPVGVFVEYYRDRLIHGWGGAHPCAYIDGVSLGLVDHGDNRYSSTVNAYEITVGVRATTRAAVRSLAGAELRPAEPTAYCPR</sequence>
<reference evidence="2 3" key="1">
    <citation type="submission" date="2023-06" db="EMBL/GenBank/DDBJ databases">
        <authorList>
            <person name="Yushchuk O."/>
            <person name="Binda E."/>
            <person name="Ruckert-Reed C."/>
            <person name="Fedorenko V."/>
            <person name="Kalinowski J."/>
            <person name="Marinelli F."/>
        </authorList>
    </citation>
    <scope>NUCLEOTIDE SEQUENCE [LARGE SCALE GENOMIC DNA]</scope>
    <source>
        <strain evidence="2 3">NRRL 3884</strain>
    </source>
</reference>
<dbReference type="InterPro" id="IPR010928">
    <property type="entry name" value="MelC1"/>
</dbReference>
<evidence type="ECO:0000313" key="2">
    <source>
        <dbReference type="EMBL" id="WIM98613.1"/>
    </source>
</evidence>
<keyword evidence="3" id="KW-1185">Reference proteome</keyword>
<name>A0ABY8WNC6_9ACTN</name>
<protein>
    <submittedName>
        <fullName evidence="2">Tyrosinase family oxidase copper chaperone</fullName>
    </submittedName>
</protein>
<dbReference type="InterPro" id="IPR023199">
    <property type="entry name" value="GriE/MELC1_sf"/>
</dbReference>
<evidence type="ECO:0000313" key="3">
    <source>
        <dbReference type="Proteomes" id="UP001240150"/>
    </source>
</evidence>
<feature type="signal peptide" evidence="1">
    <location>
        <begin position="1"/>
        <end position="28"/>
    </location>
</feature>
<evidence type="ECO:0000256" key="1">
    <source>
        <dbReference type="SAM" id="SignalP"/>
    </source>
</evidence>
<keyword evidence="1" id="KW-0732">Signal</keyword>
<dbReference type="RefSeq" id="WP_284919994.1">
    <property type="nucleotide sequence ID" value="NZ_CP126980.1"/>
</dbReference>
<dbReference type="Gene3D" id="3.30.1880.10">
    <property type="entry name" value="protein ne1242 domain like"/>
    <property type="match status" value="1"/>
</dbReference>
<organism evidence="2 3">
    <name type="scientific">Actinoplanes oblitus</name>
    <dbReference type="NCBI Taxonomy" id="3040509"/>
    <lineage>
        <taxon>Bacteria</taxon>
        <taxon>Bacillati</taxon>
        <taxon>Actinomycetota</taxon>
        <taxon>Actinomycetes</taxon>
        <taxon>Micromonosporales</taxon>
        <taxon>Micromonosporaceae</taxon>
        <taxon>Actinoplanes</taxon>
    </lineage>
</organism>
<gene>
    <name evidence="2" type="ORF">ACTOB_002217</name>
</gene>
<dbReference type="EMBL" id="CP126980">
    <property type="protein sequence ID" value="WIM98613.1"/>
    <property type="molecule type" value="Genomic_DNA"/>
</dbReference>